<sequence>MKNKHVKRVNLLLSILLGAGVFIFFGVYYPYHLHYQEQFQMFLFTSGYFVERASHPGGVADYLGNFLTQFYYYSWAGAAVLAGVLWGMQRLVAFIAGRMGECSLWYPLTLLPSLCFFILLCDENYLLSGVLSACMVLGAVAGYTCISNPVVRRISLWAGIPVLYMLAGGCAWLFIPLALMVEFWRFGTKHSSLWLPAGGAILVAGVTIWASRWLFPYPMDRLLWGIGSYRFPLFFPKAQVVAWIALVLVPPLVARLPGKITRGRYVVALTGQFLLMLLAMNLLGKRSIAMNKEAVMAYDYHVRMQDWDGIIALAGKKLPDTPMAVSCLNLALGMKGQLADRMFHYRQRGKEGLFMSFVNDFTIPLVAAEPYYYLGMVNTAQQLVFEAMEAIPDYQKSVRCFKRLAETNLINGRYEVAGKYLRILQHTLFYKDWATEMLACLDDKARIDAHPEYGRLRKLTPQTDLFFNPAEPEMTLSLLLQANPENRMAYEYLMGITLLKKDMGRFVHYYPLGEKLGYRSIPKSYQEALLFGWSMQKHTPGEEIPWKINRETGERLREYARIYTSTRSEEALAPRFGDTYWFYVHFR</sequence>
<dbReference type="RefSeq" id="WP_044300140.1">
    <property type="nucleotide sequence ID" value="NZ_CAEUHN010000018.1"/>
</dbReference>
<dbReference type="EMBL" id="JAPUAC010000008">
    <property type="protein sequence ID" value="MCZ2654949.1"/>
    <property type="molecule type" value="Genomic_DNA"/>
</dbReference>
<feature type="transmembrane region" description="Helical" evidence="1">
    <location>
        <begin position="234"/>
        <end position="253"/>
    </location>
</feature>
<feature type="transmembrane region" description="Helical" evidence="1">
    <location>
        <begin position="126"/>
        <end position="146"/>
    </location>
</feature>
<feature type="transmembrane region" description="Helical" evidence="1">
    <location>
        <begin position="158"/>
        <end position="181"/>
    </location>
</feature>
<comment type="caution">
    <text evidence="2">The sequence shown here is derived from an EMBL/GenBank/DDBJ whole genome shotgun (WGS) entry which is preliminary data.</text>
</comment>
<dbReference type="InterPro" id="IPR045692">
    <property type="entry name" value="DUF6057"/>
</dbReference>
<feature type="transmembrane region" description="Helical" evidence="1">
    <location>
        <begin position="265"/>
        <end position="283"/>
    </location>
</feature>
<organism evidence="2">
    <name type="scientific">Bacteroides fragilis</name>
    <dbReference type="NCBI Taxonomy" id="817"/>
    <lineage>
        <taxon>Bacteria</taxon>
        <taxon>Pseudomonadati</taxon>
        <taxon>Bacteroidota</taxon>
        <taxon>Bacteroidia</taxon>
        <taxon>Bacteroidales</taxon>
        <taxon>Bacteroidaceae</taxon>
        <taxon>Bacteroides</taxon>
    </lineage>
</organism>
<feature type="transmembrane region" description="Helical" evidence="1">
    <location>
        <begin position="193"/>
        <end position="214"/>
    </location>
</feature>
<gene>
    <name evidence="2" type="ORF">EE52_0208480</name>
    <name evidence="3" type="ORF">O1422_12330</name>
</gene>
<dbReference type="Proteomes" id="UP001075704">
    <property type="component" value="Unassembled WGS sequence"/>
</dbReference>
<reference evidence="2" key="1">
    <citation type="book" date="2014" name="THE 24TH EUROPEAN CONGRESS OF CLINICAL MICROBIOLOGY AND INFECTIOUS DISEASES" publisher="ECCMID 2014" city="Barcelona, Spain">
        <title>Identification of resistance genes in three multidrug-resistant Bacteroides fragilis isolates by whole genome sequencing.</title>
        <editorList>
            <person name="Unknown"/>
            <person name="A."/>
        </editorList>
        <authorList>
            <person name="Sydenham T.V."/>
            <person name="Hasman H."/>
            <person name="Wang M."/>
            <person name="Soki J."/>
            <person name="Nagy E."/>
            <person name="Justesen U.S."/>
        </authorList>
    </citation>
    <scope>NUCLEOTIDE SEQUENCE</scope>
    <source>
        <strain evidence="2">DCMOUH0018B</strain>
    </source>
</reference>
<accession>A0A0I9SB14</accession>
<keyword evidence="1" id="KW-1133">Transmembrane helix</keyword>
<dbReference type="PATRIC" id="fig|817.53.peg.1754"/>
<reference evidence="3" key="3">
    <citation type="submission" date="2022-12" db="EMBL/GenBank/DDBJ databases">
        <title>Development of a Multilocus Sequence Typing Scheme for Bacteroides fragilis Based on Whole Genome Sequencing Data and Clinical Application.</title>
        <authorList>
            <person name="Nielsen F.D."/>
            <person name="Justesen U.S."/>
        </authorList>
    </citation>
    <scope>NUCLEOTIDE SEQUENCE</scope>
    <source>
        <strain evidence="3">BF_BC_ODE_DK_2015_2</strain>
    </source>
</reference>
<feature type="transmembrane region" description="Helical" evidence="1">
    <location>
        <begin position="70"/>
        <end position="92"/>
    </location>
</feature>
<dbReference type="EMBL" id="JMZZ02000105">
    <property type="protein sequence ID" value="KFX75091.1"/>
    <property type="molecule type" value="Genomic_DNA"/>
</dbReference>
<keyword evidence="1" id="KW-0472">Membrane</keyword>
<evidence type="ECO:0000313" key="3">
    <source>
        <dbReference type="EMBL" id="MCZ2654949.1"/>
    </source>
</evidence>
<protein>
    <submittedName>
        <fullName evidence="3">DUF6057 family protein</fullName>
    </submittedName>
    <submittedName>
        <fullName evidence="2">Membrane protein</fullName>
    </submittedName>
</protein>
<evidence type="ECO:0000313" key="2">
    <source>
        <dbReference type="EMBL" id="KFX75091.1"/>
    </source>
</evidence>
<reference evidence="2" key="2">
    <citation type="submission" date="2014-07" db="EMBL/GenBank/DDBJ databases">
        <title>Genetics and epidemiology of antimicrobial resistance in B. fragilis group.</title>
        <authorList>
            <person name="Sydenham T.V."/>
            <person name="Hasman H."/>
            <person name="Kemp M."/>
            <person name="Justesen U.S."/>
        </authorList>
    </citation>
    <scope>NUCLEOTIDE SEQUENCE [LARGE SCALE GENOMIC DNA]</scope>
    <source>
        <strain evidence="2">DCMOUH0018B</strain>
    </source>
</reference>
<keyword evidence="1" id="KW-0812">Transmembrane</keyword>
<dbReference type="Pfam" id="PF19529">
    <property type="entry name" value="DUF6057"/>
    <property type="match status" value="1"/>
</dbReference>
<proteinExistence type="predicted"/>
<evidence type="ECO:0000256" key="1">
    <source>
        <dbReference type="SAM" id="Phobius"/>
    </source>
</evidence>
<feature type="transmembrane region" description="Helical" evidence="1">
    <location>
        <begin position="104"/>
        <end position="120"/>
    </location>
</feature>
<feature type="transmembrane region" description="Helical" evidence="1">
    <location>
        <begin position="12"/>
        <end position="31"/>
    </location>
</feature>
<name>A0A0I9SB14_BACFG</name>
<dbReference type="AlphaFoldDB" id="A0A0I9SB14"/>